<evidence type="ECO:0000256" key="1">
    <source>
        <dbReference type="SAM" id="MobiDB-lite"/>
    </source>
</evidence>
<reference evidence="3 4" key="1">
    <citation type="submission" date="2020-04" db="EMBL/GenBank/DDBJ databases">
        <title>CFH 90308 Microbacterium sp.</title>
        <authorList>
            <person name="Nie G."/>
            <person name="Ming H."/>
            <person name="Xia T."/>
        </authorList>
    </citation>
    <scope>NUCLEOTIDE SEQUENCE [LARGE SCALE GENOMIC DNA]</scope>
    <source>
        <strain evidence="3 4">CFH 90308</strain>
    </source>
</reference>
<sequence length="406" mass="42699">MSVTPYMPSQTPGGQHLIEHLRGDAGDVQTRGQQIVDLGTDMSQAWSLIQRLVQDGADMEGHAIDKLREVAGKVSGDLSKAAELYDAVGPHILTYGQELETSKTAIDPIVDDLIELWAAYYSLSREADTAEGAVPREPDDDADADEQSAYDTANASAVEKRGLADSKKDEWDTRAGEYDTEWDSWYTAFDTAARNIKEGFSGKIEDSWKDDMRGALEFLSNVLAIAGIVLAVLAIVIGGPIIAALAAIVAVATLVVALTRKLAFNDGSWVDVAFGVIGVIPFIGPAARGLRGLGAPGGWRALGTAFGDDAARLFGVGATGVDDWLSGLNRLQGAGFGAKAVDFTTGLLTGNNMAHWADPAVMTGGLNVLEGVGGIWATQLGIAGWIKDTAGGAFPGSFDPDQNPFS</sequence>
<gene>
    <name evidence="3" type="ORF">HF576_09535</name>
</gene>
<evidence type="ECO:0000313" key="3">
    <source>
        <dbReference type="EMBL" id="NLP84092.1"/>
    </source>
</evidence>
<protein>
    <recommendedName>
        <fullName evidence="5">WXG100 family type VII secretion target</fullName>
    </recommendedName>
</protein>
<feature type="transmembrane region" description="Helical" evidence="2">
    <location>
        <begin position="241"/>
        <end position="259"/>
    </location>
</feature>
<evidence type="ECO:0000256" key="2">
    <source>
        <dbReference type="SAM" id="Phobius"/>
    </source>
</evidence>
<feature type="region of interest" description="Disordered" evidence="1">
    <location>
        <begin position="129"/>
        <end position="154"/>
    </location>
</feature>
<keyword evidence="4" id="KW-1185">Reference proteome</keyword>
<keyword evidence="2" id="KW-0472">Membrane</keyword>
<keyword evidence="2" id="KW-1133">Transmembrane helix</keyword>
<evidence type="ECO:0000313" key="4">
    <source>
        <dbReference type="Proteomes" id="UP001429745"/>
    </source>
</evidence>
<feature type="compositionally biased region" description="Acidic residues" evidence="1">
    <location>
        <begin position="138"/>
        <end position="148"/>
    </location>
</feature>
<comment type="caution">
    <text evidence="3">The sequence shown here is derived from an EMBL/GenBank/DDBJ whole genome shotgun (WGS) entry which is preliminary data.</text>
</comment>
<accession>A0ABX1KAP4</accession>
<evidence type="ECO:0008006" key="5">
    <source>
        <dbReference type="Google" id="ProtNLM"/>
    </source>
</evidence>
<name>A0ABX1KAP4_9MICO</name>
<organism evidence="3 4">
    <name type="scientific">Microbacterium salsuginis</name>
    <dbReference type="NCBI Taxonomy" id="2722803"/>
    <lineage>
        <taxon>Bacteria</taxon>
        <taxon>Bacillati</taxon>
        <taxon>Actinomycetota</taxon>
        <taxon>Actinomycetes</taxon>
        <taxon>Micrococcales</taxon>
        <taxon>Microbacteriaceae</taxon>
        <taxon>Microbacterium</taxon>
    </lineage>
</organism>
<keyword evidence="2" id="KW-0812">Transmembrane</keyword>
<dbReference type="RefSeq" id="WP_168912556.1">
    <property type="nucleotide sequence ID" value="NZ_JABACI010000002.1"/>
</dbReference>
<proteinExistence type="predicted"/>
<dbReference type="Proteomes" id="UP001429745">
    <property type="component" value="Unassembled WGS sequence"/>
</dbReference>
<dbReference type="EMBL" id="JABACI010000002">
    <property type="protein sequence ID" value="NLP84092.1"/>
    <property type="molecule type" value="Genomic_DNA"/>
</dbReference>